<evidence type="ECO:0000256" key="2">
    <source>
        <dbReference type="ARBA" id="ARBA00022692"/>
    </source>
</evidence>
<name>A0ABQ8FQD4_9PEZI</name>
<evidence type="ECO:0000256" key="1">
    <source>
        <dbReference type="ARBA" id="ARBA00004141"/>
    </source>
</evidence>
<feature type="domain" description="Rhodopsin" evidence="8">
    <location>
        <begin position="3"/>
        <end position="108"/>
    </location>
</feature>
<dbReference type="Proteomes" id="UP000774617">
    <property type="component" value="Unassembled WGS sequence"/>
</dbReference>
<feature type="transmembrane region" description="Helical" evidence="7">
    <location>
        <begin position="42"/>
        <end position="65"/>
    </location>
</feature>
<feature type="region of interest" description="Disordered" evidence="6">
    <location>
        <begin position="180"/>
        <end position="201"/>
    </location>
</feature>
<keyword evidence="10" id="KW-1185">Reference proteome</keyword>
<organism evidence="9 10">
    <name type="scientific">Macrophomina phaseolina</name>
    <dbReference type="NCBI Taxonomy" id="35725"/>
    <lineage>
        <taxon>Eukaryota</taxon>
        <taxon>Fungi</taxon>
        <taxon>Dikarya</taxon>
        <taxon>Ascomycota</taxon>
        <taxon>Pezizomycotina</taxon>
        <taxon>Dothideomycetes</taxon>
        <taxon>Dothideomycetes incertae sedis</taxon>
        <taxon>Botryosphaeriales</taxon>
        <taxon>Botryosphaeriaceae</taxon>
        <taxon>Macrophomina</taxon>
    </lineage>
</organism>
<evidence type="ECO:0000256" key="7">
    <source>
        <dbReference type="SAM" id="Phobius"/>
    </source>
</evidence>
<dbReference type="InterPro" id="IPR052337">
    <property type="entry name" value="SAT4-like"/>
</dbReference>
<evidence type="ECO:0000256" key="5">
    <source>
        <dbReference type="ARBA" id="ARBA00038359"/>
    </source>
</evidence>
<dbReference type="PANTHER" id="PTHR33048:SF129">
    <property type="entry name" value="INTEGRAL MEMBRANE PROTEIN-RELATED"/>
    <property type="match status" value="1"/>
</dbReference>
<comment type="caution">
    <text evidence="9">The sequence shown here is derived from an EMBL/GenBank/DDBJ whole genome shotgun (WGS) entry which is preliminary data.</text>
</comment>
<dbReference type="InterPro" id="IPR049326">
    <property type="entry name" value="Rhodopsin_dom_fungi"/>
</dbReference>
<comment type="similarity">
    <text evidence="5">Belongs to the SAT4 family.</text>
</comment>
<keyword evidence="3 7" id="KW-1133">Transmembrane helix</keyword>
<dbReference type="Pfam" id="PF20684">
    <property type="entry name" value="Fung_rhodopsin"/>
    <property type="match status" value="1"/>
</dbReference>
<sequence length="285" mass="31587">MGLAAAIAVAQAIALCLGTKYGLAYHLWDIRPQNIPMAFKMMATGIVLSYLAAALCKISVCMGYLKLFPLETNRRFCYMMMIYSGLFGITAFFMSIFVCTPVALTWNDPFSPKRNIVAISVCRIIWLLPVARTSIDFLYSQSRNIIAASVETNLGIICGCLPLVKAFLTHFSRISGPTIRHSTTAKGGGNAYQPQESSSRKHYYSRSRTDLAFNFTCPSRKDSNGYELRAVDSSCDTDERRLVTDIEVVPVPRTIKAHEFVVRTSPLNYENSVTGVADSPCENAR</sequence>
<comment type="subcellular location">
    <subcellularLocation>
        <location evidence="1">Membrane</location>
        <topology evidence="1">Multi-pass membrane protein</topology>
    </subcellularLocation>
</comment>
<evidence type="ECO:0000313" key="10">
    <source>
        <dbReference type="Proteomes" id="UP000774617"/>
    </source>
</evidence>
<evidence type="ECO:0000256" key="4">
    <source>
        <dbReference type="ARBA" id="ARBA00023136"/>
    </source>
</evidence>
<reference evidence="9 10" key="1">
    <citation type="journal article" date="2021" name="Nat. Commun.">
        <title>Genetic determinants of endophytism in the Arabidopsis root mycobiome.</title>
        <authorList>
            <person name="Mesny F."/>
            <person name="Miyauchi S."/>
            <person name="Thiergart T."/>
            <person name="Pickel B."/>
            <person name="Atanasova L."/>
            <person name="Karlsson M."/>
            <person name="Huettel B."/>
            <person name="Barry K.W."/>
            <person name="Haridas S."/>
            <person name="Chen C."/>
            <person name="Bauer D."/>
            <person name="Andreopoulos W."/>
            <person name="Pangilinan J."/>
            <person name="LaButti K."/>
            <person name="Riley R."/>
            <person name="Lipzen A."/>
            <person name="Clum A."/>
            <person name="Drula E."/>
            <person name="Henrissat B."/>
            <person name="Kohler A."/>
            <person name="Grigoriev I.V."/>
            <person name="Martin F.M."/>
            <person name="Hacquard S."/>
        </authorList>
    </citation>
    <scope>NUCLEOTIDE SEQUENCE [LARGE SCALE GENOMIC DNA]</scope>
    <source>
        <strain evidence="9 10">MPI-SDFR-AT-0080</strain>
    </source>
</reference>
<dbReference type="PANTHER" id="PTHR33048">
    <property type="entry name" value="PTH11-LIKE INTEGRAL MEMBRANE PROTEIN (AFU_ORTHOLOGUE AFUA_5G11245)"/>
    <property type="match status" value="1"/>
</dbReference>
<protein>
    <recommendedName>
        <fullName evidence="8">Rhodopsin domain-containing protein</fullName>
    </recommendedName>
</protein>
<evidence type="ECO:0000256" key="3">
    <source>
        <dbReference type="ARBA" id="ARBA00022989"/>
    </source>
</evidence>
<keyword evidence="4 7" id="KW-0472">Membrane</keyword>
<feature type="transmembrane region" description="Helical" evidence="7">
    <location>
        <begin position="77"/>
        <end position="104"/>
    </location>
</feature>
<gene>
    <name evidence="9" type="ORF">B0J12DRAFT_706360</name>
</gene>
<evidence type="ECO:0000256" key="6">
    <source>
        <dbReference type="SAM" id="MobiDB-lite"/>
    </source>
</evidence>
<proteinExistence type="inferred from homology"/>
<evidence type="ECO:0000259" key="8">
    <source>
        <dbReference type="Pfam" id="PF20684"/>
    </source>
</evidence>
<evidence type="ECO:0000313" key="9">
    <source>
        <dbReference type="EMBL" id="KAH7000820.1"/>
    </source>
</evidence>
<keyword evidence="2 7" id="KW-0812">Transmembrane</keyword>
<accession>A0ABQ8FQD4</accession>
<dbReference type="EMBL" id="JAGTJR010000168">
    <property type="protein sequence ID" value="KAH7000820.1"/>
    <property type="molecule type" value="Genomic_DNA"/>
</dbReference>